<reference evidence="2 3" key="3">
    <citation type="journal article" date="2017" name="G3 (Bethesda)">
        <title>Comparative analysis highlights variable genome content of wheat rusts and divergence of the mating loci.</title>
        <authorList>
            <person name="Cuomo C.A."/>
            <person name="Bakkeren G."/>
            <person name="Khalil H.B."/>
            <person name="Panwar V."/>
            <person name="Joly D."/>
            <person name="Linning R."/>
            <person name="Sakthikumar S."/>
            <person name="Song X."/>
            <person name="Adiconis X."/>
            <person name="Fan L."/>
            <person name="Goldberg J.M."/>
            <person name="Levin J.Z."/>
            <person name="Young S."/>
            <person name="Zeng Q."/>
            <person name="Anikster Y."/>
            <person name="Bruce M."/>
            <person name="Wang M."/>
            <person name="Yin C."/>
            <person name="McCallum B."/>
            <person name="Szabo L.J."/>
            <person name="Hulbert S."/>
            <person name="Chen X."/>
            <person name="Fellers J.P."/>
        </authorList>
    </citation>
    <scope>NUCLEOTIDE SEQUENCE</scope>
    <source>
        <strain evidence="3">Isolate 1-1 / race 1 (BBBD)</strain>
        <strain evidence="2">isolate 1-1 / race 1 (BBBD)</strain>
    </source>
</reference>
<accession>A0A180H0G1</accession>
<evidence type="ECO:0000313" key="2">
    <source>
        <dbReference type="EnsemblFungi" id="PTTG_11014-t43_1-p1"/>
    </source>
</evidence>
<dbReference type="EMBL" id="ADAS02000009">
    <property type="protein sequence ID" value="OAV98078.1"/>
    <property type="molecule type" value="Genomic_DNA"/>
</dbReference>
<sequence>MLTLRPSVVAGCSSEYSMLLKLYPLGLCRLQPHQTQQQRGTIYSNSGLCGPPCCGQSLLRKILAVTDNNTPPPLIVSPRSSLAPGPGGRNKVSELGKGAGRTKLFYLANSINPAELADNHPVRKDDLVIVEADLGKFVRDHVLIKQVVKFQTRQQELLQDLPTNGITPLWAPLLESLTMLLSLQPLSPESHQYITGR</sequence>
<dbReference type="EnsemblFungi" id="PTTG_11014-t43_1">
    <property type="protein sequence ID" value="PTTG_11014-t43_1-p1"/>
    <property type="gene ID" value="PTTG_11014"/>
</dbReference>
<keyword evidence="3" id="KW-1185">Reference proteome</keyword>
<reference evidence="2" key="4">
    <citation type="submission" date="2025-05" db="UniProtKB">
        <authorList>
            <consortium name="EnsemblFungi"/>
        </authorList>
    </citation>
    <scope>IDENTIFICATION</scope>
    <source>
        <strain evidence="2">isolate 1-1 / race 1 (BBBD)</strain>
    </source>
</reference>
<dbReference type="OrthoDB" id="243127at2759"/>
<organism evidence="1">
    <name type="scientific">Puccinia triticina (isolate 1-1 / race 1 (BBBD))</name>
    <name type="common">Brown leaf rust fungus</name>
    <dbReference type="NCBI Taxonomy" id="630390"/>
    <lineage>
        <taxon>Eukaryota</taxon>
        <taxon>Fungi</taxon>
        <taxon>Dikarya</taxon>
        <taxon>Basidiomycota</taxon>
        <taxon>Pucciniomycotina</taxon>
        <taxon>Pucciniomycetes</taxon>
        <taxon>Pucciniales</taxon>
        <taxon>Pucciniaceae</taxon>
        <taxon>Puccinia</taxon>
    </lineage>
</organism>
<protein>
    <submittedName>
        <fullName evidence="1 2">Uncharacterized protein</fullName>
    </submittedName>
</protein>
<reference evidence="1" key="2">
    <citation type="submission" date="2016-05" db="EMBL/GenBank/DDBJ databases">
        <title>Comparative analysis highlights variable genome content of wheat rusts and divergence of the mating loci.</title>
        <authorList>
            <person name="Cuomo C.A."/>
            <person name="Bakkeren G."/>
            <person name="Szabo L."/>
            <person name="Khalil H."/>
            <person name="Joly D."/>
            <person name="Goldberg J."/>
            <person name="Young S."/>
            <person name="Zeng Q."/>
            <person name="Fellers J."/>
        </authorList>
    </citation>
    <scope>NUCLEOTIDE SEQUENCE [LARGE SCALE GENOMIC DNA]</scope>
    <source>
        <strain evidence="1">1-1 BBBD Race 1</strain>
    </source>
</reference>
<dbReference type="AlphaFoldDB" id="A0A180H0G1"/>
<name>A0A180H0G1_PUCT1</name>
<evidence type="ECO:0000313" key="3">
    <source>
        <dbReference type="Proteomes" id="UP000005240"/>
    </source>
</evidence>
<dbReference type="VEuPathDB" id="FungiDB:PTTG_11014"/>
<evidence type="ECO:0000313" key="1">
    <source>
        <dbReference type="EMBL" id="OAV98078.1"/>
    </source>
</evidence>
<reference evidence="1" key="1">
    <citation type="submission" date="2009-11" db="EMBL/GenBank/DDBJ databases">
        <authorList>
            <consortium name="The Broad Institute Genome Sequencing Platform"/>
            <person name="Ward D."/>
            <person name="Feldgarden M."/>
            <person name="Earl A."/>
            <person name="Young S.K."/>
            <person name="Zeng Q."/>
            <person name="Koehrsen M."/>
            <person name="Alvarado L."/>
            <person name="Berlin A."/>
            <person name="Bochicchio J."/>
            <person name="Borenstein D."/>
            <person name="Chapman S.B."/>
            <person name="Chen Z."/>
            <person name="Engels R."/>
            <person name="Freedman E."/>
            <person name="Gellesch M."/>
            <person name="Goldberg J."/>
            <person name="Griggs A."/>
            <person name="Gujja S."/>
            <person name="Heilman E."/>
            <person name="Heiman D."/>
            <person name="Hepburn T."/>
            <person name="Howarth C."/>
            <person name="Jen D."/>
            <person name="Larson L."/>
            <person name="Lewis B."/>
            <person name="Mehta T."/>
            <person name="Park D."/>
            <person name="Pearson M."/>
            <person name="Roberts A."/>
            <person name="Saif S."/>
            <person name="Shea T."/>
            <person name="Shenoy N."/>
            <person name="Sisk P."/>
            <person name="Stolte C."/>
            <person name="Sykes S."/>
            <person name="Thomson T."/>
            <person name="Walk T."/>
            <person name="White J."/>
            <person name="Yandava C."/>
            <person name="Izard J."/>
            <person name="Baranova O.V."/>
            <person name="Blanton J.M."/>
            <person name="Tanner A.C."/>
            <person name="Dewhirst F.E."/>
            <person name="Haas B."/>
            <person name="Nusbaum C."/>
            <person name="Birren B."/>
        </authorList>
    </citation>
    <scope>NUCLEOTIDE SEQUENCE [LARGE SCALE GENOMIC DNA]</scope>
    <source>
        <strain evidence="1">1-1 BBBD Race 1</strain>
    </source>
</reference>
<proteinExistence type="predicted"/>
<gene>
    <name evidence="1" type="ORF">PTTG_11014</name>
</gene>
<dbReference type="Proteomes" id="UP000005240">
    <property type="component" value="Unassembled WGS sequence"/>
</dbReference>